<dbReference type="STRING" id="870242.cpu_17170"/>
<organism evidence="2 3">
    <name type="scientific">Carboxydothermus pertinax</name>
    <dbReference type="NCBI Taxonomy" id="870242"/>
    <lineage>
        <taxon>Bacteria</taxon>
        <taxon>Bacillati</taxon>
        <taxon>Bacillota</taxon>
        <taxon>Clostridia</taxon>
        <taxon>Thermoanaerobacterales</taxon>
        <taxon>Thermoanaerobacteraceae</taxon>
        <taxon>Carboxydothermus</taxon>
    </lineage>
</organism>
<comment type="caution">
    <text evidence="2">The sequence shown here is derived from an EMBL/GenBank/DDBJ whole genome shotgun (WGS) entry which is preliminary data.</text>
</comment>
<dbReference type="Pfam" id="PF01966">
    <property type="entry name" value="HD"/>
    <property type="match status" value="1"/>
</dbReference>
<dbReference type="InterPro" id="IPR006674">
    <property type="entry name" value="HD_domain"/>
</dbReference>
<proteinExistence type="predicted"/>
<dbReference type="EMBL" id="BDJK01000036">
    <property type="protein sequence ID" value="GAV23207.1"/>
    <property type="molecule type" value="Genomic_DNA"/>
</dbReference>
<dbReference type="NCBIfam" id="TIGR00277">
    <property type="entry name" value="HDIG"/>
    <property type="match status" value="1"/>
</dbReference>
<dbReference type="SUPFAM" id="SSF109604">
    <property type="entry name" value="HD-domain/PDEase-like"/>
    <property type="match status" value="1"/>
</dbReference>
<dbReference type="CDD" id="cd00077">
    <property type="entry name" value="HDc"/>
    <property type="match status" value="1"/>
</dbReference>
<reference evidence="3" key="1">
    <citation type="submission" date="2016-12" db="EMBL/GenBank/DDBJ databases">
        <title>Draft Genome Sequences od Carboxydothermus pertinax and islandicus, Hydrogenogenic Carboxydotrophic Bacteria.</title>
        <authorList>
            <person name="Fukuyama Y."/>
            <person name="Ohmae K."/>
            <person name="Yoneda Y."/>
            <person name="Yoshida T."/>
            <person name="Sako Y."/>
        </authorList>
    </citation>
    <scope>NUCLEOTIDE SEQUENCE [LARGE SCALE GENOMIC DNA]</scope>
    <source>
        <strain evidence="3">Ug1</strain>
    </source>
</reference>
<dbReference type="Gene3D" id="1.10.3210.10">
    <property type="entry name" value="Hypothetical protein af1432"/>
    <property type="match status" value="1"/>
</dbReference>
<dbReference type="InterPro" id="IPR006675">
    <property type="entry name" value="HDIG_dom"/>
</dbReference>
<protein>
    <submittedName>
        <fullName evidence="2">HD domain-containing protein</fullName>
    </submittedName>
</protein>
<dbReference type="AlphaFoldDB" id="A0A1L8CWD3"/>
<accession>A0A1L8CWD3</accession>
<dbReference type="InterPro" id="IPR003607">
    <property type="entry name" value="HD/PDEase_dom"/>
</dbReference>
<gene>
    <name evidence="2" type="ORF">cpu_17170</name>
</gene>
<evidence type="ECO:0000313" key="2">
    <source>
        <dbReference type="EMBL" id="GAV23207.1"/>
    </source>
</evidence>
<dbReference type="SMART" id="SM00471">
    <property type="entry name" value="HDc"/>
    <property type="match status" value="1"/>
</dbReference>
<dbReference type="PROSITE" id="PS51831">
    <property type="entry name" value="HD"/>
    <property type="match status" value="1"/>
</dbReference>
<sequence length="160" mass="18888">MDRFWRIVRDEEVVRRINIIADLEKEREFCRHDVQHFLDVARILHILNYENNLELLQELVYITAFLHDLGRVEEYQKGLDHAKIGVEIARRILMTKELFTDDEIYLITGAIAGHRNSNSTGFAKLLYLADKLSRPCLSCKVLSKCHKGEEMLLLHQKMFY</sequence>
<feature type="domain" description="HD" evidence="1">
    <location>
        <begin position="33"/>
        <end position="135"/>
    </location>
</feature>
<dbReference type="OrthoDB" id="1669667at2"/>
<dbReference type="Proteomes" id="UP000187485">
    <property type="component" value="Unassembled WGS sequence"/>
</dbReference>
<name>A0A1L8CWD3_9THEO</name>
<evidence type="ECO:0000259" key="1">
    <source>
        <dbReference type="PROSITE" id="PS51831"/>
    </source>
</evidence>
<keyword evidence="3" id="KW-1185">Reference proteome</keyword>
<evidence type="ECO:0000313" key="3">
    <source>
        <dbReference type="Proteomes" id="UP000187485"/>
    </source>
</evidence>
<dbReference type="RefSeq" id="WP_075859649.1">
    <property type="nucleotide sequence ID" value="NZ_BDJK01000036.1"/>
</dbReference>